<protein>
    <submittedName>
        <fullName evidence="2">Uncharacterized protein</fullName>
    </submittedName>
</protein>
<evidence type="ECO:0000313" key="2">
    <source>
        <dbReference type="EMBL" id="GEY55078.1"/>
    </source>
</evidence>
<feature type="compositionally biased region" description="Pro residues" evidence="1">
    <location>
        <begin position="60"/>
        <end position="72"/>
    </location>
</feature>
<comment type="caution">
    <text evidence="2">The sequence shown here is derived from an EMBL/GenBank/DDBJ whole genome shotgun (WGS) entry which is preliminary data.</text>
</comment>
<dbReference type="EMBL" id="BKCJ010188142">
    <property type="protein sequence ID" value="GEY55078.1"/>
    <property type="molecule type" value="Genomic_DNA"/>
</dbReference>
<name>A0A699HPJ3_TANCI</name>
<dbReference type="AlphaFoldDB" id="A0A699HPJ3"/>
<sequence length="181" mass="19363">HHGHGSHTTSLITSISSLSPSHNNITSTNYGSSRCRHSHFTTMLSITNPSDLHHLGSTATPPPSSSQPPSITPPHHRTIPPAPRTTISQPKGAFGYNSPVRVHCGLTETPPGCLFWWFSSSKRSVWVYTPTEGAYGLAPAESACGSPYTTRVCLVMWLTPQEGAFGSGLQPKGCVGLLFTK</sequence>
<accession>A0A699HPJ3</accession>
<proteinExistence type="predicted"/>
<feature type="region of interest" description="Disordered" evidence="1">
    <location>
        <begin position="51"/>
        <end position="84"/>
    </location>
</feature>
<organism evidence="2">
    <name type="scientific">Tanacetum cinerariifolium</name>
    <name type="common">Dalmatian daisy</name>
    <name type="synonym">Chrysanthemum cinerariifolium</name>
    <dbReference type="NCBI Taxonomy" id="118510"/>
    <lineage>
        <taxon>Eukaryota</taxon>
        <taxon>Viridiplantae</taxon>
        <taxon>Streptophyta</taxon>
        <taxon>Embryophyta</taxon>
        <taxon>Tracheophyta</taxon>
        <taxon>Spermatophyta</taxon>
        <taxon>Magnoliopsida</taxon>
        <taxon>eudicotyledons</taxon>
        <taxon>Gunneridae</taxon>
        <taxon>Pentapetalae</taxon>
        <taxon>asterids</taxon>
        <taxon>campanulids</taxon>
        <taxon>Asterales</taxon>
        <taxon>Asteraceae</taxon>
        <taxon>Asteroideae</taxon>
        <taxon>Anthemideae</taxon>
        <taxon>Anthemidinae</taxon>
        <taxon>Tanacetum</taxon>
    </lineage>
</organism>
<gene>
    <name evidence="2" type="ORF">Tci_427052</name>
</gene>
<reference evidence="2" key="1">
    <citation type="journal article" date="2019" name="Sci. Rep.">
        <title>Draft genome of Tanacetum cinerariifolium, the natural source of mosquito coil.</title>
        <authorList>
            <person name="Yamashiro T."/>
            <person name="Shiraishi A."/>
            <person name="Satake H."/>
            <person name="Nakayama K."/>
        </authorList>
    </citation>
    <scope>NUCLEOTIDE SEQUENCE</scope>
</reference>
<feature type="region of interest" description="Disordered" evidence="1">
    <location>
        <begin position="1"/>
        <end position="22"/>
    </location>
</feature>
<feature type="non-terminal residue" evidence="2">
    <location>
        <position position="1"/>
    </location>
</feature>
<evidence type="ECO:0000256" key="1">
    <source>
        <dbReference type="SAM" id="MobiDB-lite"/>
    </source>
</evidence>